<keyword evidence="6" id="KW-1185">Reference proteome</keyword>
<accession>A0A016U3U0</accession>
<feature type="compositionally biased region" description="Acidic residues" evidence="3">
    <location>
        <begin position="173"/>
        <end position="182"/>
    </location>
</feature>
<dbReference type="InterPro" id="IPR001995">
    <property type="entry name" value="Peptidase_A2_cat"/>
</dbReference>
<evidence type="ECO:0000313" key="6">
    <source>
        <dbReference type="Proteomes" id="UP000024635"/>
    </source>
</evidence>
<dbReference type="Proteomes" id="UP000024635">
    <property type="component" value="Unassembled WGS sequence"/>
</dbReference>
<sequence length="753" mass="85428">MAFAFYRKPLLLSAKTLKTLVENFSSYTKPLDMTENEEEMFYKCCRATDLITGAITQINTSRESLQRQFDRMQALYESTTAKNERKDMFSELQEIENESKFQEVIASATETILMLEIRLTEARHDKLRLSQKLGLTIPSAKTRYSRKPPNRASDGTEQRVDSRDNNSEHSIDDEFLSDDESEQSQRLSKAISPPKIKLPMFYGVEEEFTEFWAVFETLVHSNKSLSTVEKMLLLKESLEGNSENAIKGIQLVPQNYSWMVNSLKKKYGNKPINRSRIVQRLVNLKPASNTAENCVYVLDKVKMLVNLMVSAGLDIRSTEDPMWTEAILKKFPNTIVKKVLLETQEKAVVTIDDLIADLEKQINAKVYVDSRLNAHRPHNISETRAVSENLQSARKEKSCAFCKANNHLSIACNTVTDIQRRRDCVREQNLCWKCYSSQHESFECRKLNCPNCDQAHHSSLCTKTGGGHMDRQSSSRNNPHSTNDYDRNRVRFNNQRSEGTSSRFRRPYTEHELQNGTRNDGISANMSVPKESLPANNVERHQVVLMTAEGNIWNYKEQKFQKALFFFDTGAQKTIIREQLADELGLPQQHSELCVMSGIGGHIEQFRSNFVPLKVSTTYGKHIDLTIQTKPILTNGFSSVNLSDSDKDFLEENGICLSNTRVHGEHQIPEILVGLDYYYALVLDSRVKGKLPSGLHIINTVFGPTVQGRGTLGPTTENPTTISMGLTLVSEGKESEILQNIFELDGLGISSDE</sequence>
<evidence type="ECO:0000259" key="4">
    <source>
        <dbReference type="PROSITE" id="PS50175"/>
    </source>
</evidence>
<dbReference type="SUPFAM" id="SSF50630">
    <property type="entry name" value="Acid proteases"/>
    <property type="match status" value="1"/>
</dbReference>
<dbReference type="GO" id="GO:0006508">
    <property type="term" value="P:proteolysis"/>
    <property type="evidence" value="ECO:0007669"/>
    <property type="project" value="InterPro"/>
</dbReference>
<dbReference type="Gene3D" id="2.40.70.10">
    <property type="entry name" value="Acid Proteases"/>
    <property type="match status" value="1"/>
</dbReference>
<evidence type="ECO:0000256" key="2">
    <source>
        <dbReference type="SAM" id="Coils"/>
    </source>
</evidence>
<keyword evidence="1" id="KW-0378">Hydrolase</keyword>
<gene>
    <name evidence="5" type="primary">Acey_s0061.g3259</name>
    <name evidence="5" type="ORF">Y032_0061g3259</name>
</gene>
<dbReference type="OrthoDB" id="5862292at2759"/>
<name>A0A016U3U0_9BILA</name>
<dbReference type="Pfam" id="PF03564">
    <property type="entry name" value="DUF1759"/>
    <property type="match status" value="1"/>
</dbReference>
<dbReference type="GO" id="GO:0004190">
    <property type="term" value="F:aspartic-type endopeptidase activity"/>
    <property type="evidence" value="ECO:0007669"/>
    <property type="project" value="InterPro"/>
</dbReference>
<feature type="domain" description="Peptidase A2" evidence="4">
    <location>
        <begin position="563"/>
        <end position="647"/>
    </location>
</feature>
<feature type="compositionally biased region" description="Polar residues" evidence="3">
    <location>
        <begin position="491"/>
        <end position="502"/>
    </location>
</feature>
<dbReference type="Pfam" id="PF13650">
    <property type="entry name" value="Asp_protease_2"/>
    <property type="match status" value="1"/>
</dbReference>
<dbReference type="EMBL" id="JARK01001397">
    <property type="protein sequence ID" value="EYC09288.1"/>
    <property type="molecule type" value="Genomic_DNA"/>
</dbReference>
<dbReference type="InterPro" id="IPR021109">
    <property type="entry name" value="Peptidase_aspartic_dom_sf"/>
</dbReference>
<keyword evidence="2" id="KW-0175">Coiled coil</keyword>
<reference evidence="6" key="1">
    <citation type="journal article" date="2015" name="Nat. Genet.">
        <title>The genome and transcriptome of the zoonotic hookworm Ancylostoma ceylanicum identify infection-specific gene families.</title>
        <authorList>
            <person name="Schwarz E.M."/>
            <person name="Hu Y."/>
            <person name="Antoshechkin I."/>
            <person name="Miller M.M."/>
            <person name="Sternberg P.W."/>
            <person name="Aroian R.V."/>
        </authorList>
    </citation>
    <scope>NUCLEOTIDE SEQUENCE</scope>
    <source>
        <strain evidence="6">HY135</strain>
    </source>
</reference>
<comment type="caution">
    <text evidence="5">The sequence shown here is derived from an EMBL/GenBank/DDBJ whole genome shotgun (WGS) entry which is preliminary data.</text>
</comment>
<dbReference type="PANTHER" id="PTHR47331:SF5">
    <property type="entry name" value="RIBONUCLEASE H"/>
    <property type="match status" value="1"/>
</dbReference>
<dbReference type="AlphaFoldDB" id="A0A016U3U0"/>
<evidence type="ECO:0000313" key="5">
    <source>
        <dbReference type="EMBL" id="EYC09288.1"/>
    </source>
</evidence>
<dbReference type="PANTHER" id="PTHR47331">
    <property type="entry name" value="PHD-TYPE DOMAIN-CONTAINING PROTEIN"/>
    <property type="match status" value="1"/>
</dbReference>
<feature type="region of interest" description="Disordered" evidence="3">
    <location>
        <begin position="463"/>
        <end position="509"/>
    </location>
</feature>
<feature type="compositionally biased region" description="Basic and acidic residues" evidence="3">
    <location>
        <begin position="154"/>
        <end position="172"/>
    </location>
</feature>
<dbReference type="PROSITE" id="PS50175">
    <property type="entry name" value="ASP_PROT_RETROV"/>
    <property type="match status" value="1"/>
</dbReference>
<feature type="coiled-coil region" evidence="2">
    <location>
        <begin position="62"/>
        <end position="98"/>
    </location>
</feature>
<proteinExistence type="predicted"/>
<evidence type="ECO:0000256" key="3">
    <source>
        <dbReference type="SAM" id="MobiDB-lite"/>
    </source>
</evidence>
<feature type="region of interest" description="Disordered" evidence="3">
    <location>
        <begin position="138"/>
        <end position="189"/>
    </location>
</feature>
<protein>
    <recommendedName>
        <fullName evidence="4">Peptidase A2 domain-containing protein</fullName>
    </recommendedName>
</protein>
<dbReference type="InterPro" id="IPR005312">
    <property type="entry name" value="DUF1759"/>
</dbReference>
<evidence type="ECO:0000256" key="1">
    <source>
        <dbReference type="ARBA" id="ARBA00022801"/>
    </source>
</evidence>
<organism evidence="5 6">
    <name type="scientific">Ancylostoma ceylanicum</name>
    <dbReference type="NCBI Taxonomy" id="53326"/>
    <lineage>
        <taxon>Eukaryota</taxon>
        <taxon>Metazoa</taxon>
        <taxon>Ecdysozoa</taxon>
        <taxon>Nematoda</taxon>
        <taxon>Chromadorea</taxon>
        <taxon>Rhabditida</taxon>
        <taxon>Rhabditina</taxon>
        <taxon>Rhabditomorpha</taxon>
        <taxon>Strongyloidea</taxon>
        <taxon>Ancylostomatidae</taxon>
        <taxon>Ancylostomatinae</taxon>
        <taxon>Ancylostoma</taxon>
    </lineage>
</organism>